<evidence type="ECO:0000313" key="7">
    <source>
        <dbReference type="EMBL" id="KAF7289063.1"/>
    </source>
</evidence>
<accession>A0A8H6RY65</accession>
<feature type="compositionally biased region" description="Low complexity" evidence="5">
    <location>
        <begin position="701"/>
        <end position="719"/>
    </location>
</feature>
<feature type="compositionally biased region" description="Pro residues" evidence="5">
    <location>
        <begin position="348"/>
        <end position="360"/>
    </location>
</feature>
<keyword evidence="3" id="KW-0862">Zinc</keyword>
<dbReference type="GO" id="GO:0008270">
    <property type="term" value="F:zinc ion binding"/>
    <property type="evidence" value="ECO:0007669"/>
    <property type="project" value="UniProtKB-KW"/>
</dbReference>
<dbReference type="InterPro" id="IPR000679">
    <property type="entry name" value="Znf_GATA"/>
</dbReference>
<evidence type="ECO:0000259" key="6">
    <source>
        <dbReference type="PROSITE" id="PS50114"/>
    </source>
</evidence>
<feature type="compositionally biased region" description="Low complexity" evidence="5">
    <location>
        <begin position="17"/>
        <end position="29"/>
    </location>
</feature>
<dbReference type="SUPFAM" id="SSF57716">
    <property type="entry name" value="Glucocorticoid receptor-like (DNA-binding domain)"/>
    <property type="match status" value="1"/>
</dbReference>
<evidence type="ECO:0000313" key="8">
    <source>
        <dbReference type="Proteomes" id="UP000613580"/>
    </source>
</evidence>
<evidence type="ECO:0000256" key="2">
    <source>
        <dbReference type="ARBA" id="ARBA00022771"/>
    </source>
</evidence>
<keyword evidence="1" id="KW-0479">Metal-binding</keyword>
<dbReference type="InterPro" id="IPR013088">
    <property type="entry name" value="Znf_NHR/GATA"/>
</dbReference>
<comment type="caution">
    <text evidence="7">The sequence shown here is derived from an EMBL/GenBank/DDBJ whole genome shotgun (WGS) entry which is preliminary data.</text>
</comment>
<feature type="region of interest" description="Disordered" evidence="5">
    <location>
        <begin position="591"/>
        <end position="651"/>
    </location>
</feature>
<evidence type="ECO:0000256" key="5">
    <source>
        <dbReference type="SAM" id="MobiDB-lite"/>
    </source>
</evidence>
<organism evidence="7 8">
    <name type="scientific">Mycena chlorophos</name>
    <name type="common">Agaric fungus</name>
    <name type="synonym">Agaricus chlorophos</name>
    <dbReference type="NCBI Taxonomy" id="658473"/>
    <lineage>
        <taxon>Eukaryota</taxon>
        <taxon>Fungi</taxon>
        <taxon>Dikarya</taxon>
        <taxon>Basidiomycota</taxon>
        <taxon>Agaricomycotina</taxon>
        <taxon>Agaricomycetes</taxon>
        <taxon>Agaricomycetidae</taxon>
        <taxon>Agaricales</taxon>
        <taxon>Marasmiineae</taxon>
        <taxon>Mycenaceae</taxon>
        <taxon>Mycena</taxon>
    </lineage>
</organism>
<dbReference type="SMART" id="SM00401">
    <property type="entry name" value="ZnF_GATA"/>
    <property type="match status" value="1"/>
</dbReference>
<dbReference type="PANTHER" id="PTHR45658">
    <property type="entry name" value="GATA TRANSCRIPTION FACTOR"/>
    <property type="match status" value="1"/>
</dbReference>
<feature type="domain" description="GATA-type" evidence="6">
    <location>
        <begin position="645"/>
        <end position="680"/>
    </location>
</feature>
<dbReference type="Pfam" id="PF00320">
    <property type="entry name" value="GATA"/>
    <property type="match status" value="1"/>
</dbReference>
<dbReference type="PROSITE" id="PS50114">
    <property type="entry name" value="GATA_ZN_FINGER_2"/>
    <property type="match status" value="1"/>
</dbReference>
<feature type="compositionally biased region" description="Low complexity" evidence="5">
    <location>
        <begin position="400"/>
        <end position="414"/>
    </location>
</feature>
<dbReference type="CDD" id="cd00202">
    <property type="entry name" value="ZnF_GATA"/>
    <property type="match status" value="1"/>
</dbReference>
<reference evidence="7" key="1">
    <citation type="submission" date="2020-05" db="EMBL/GenBank/DDBJ databases">
        <title>Mycena genomes resolve the evolution of fungal bioluminescence.</title>
        <authorList>
            <person name="Tsai I.J."/>
        </authorList>
    </citation>
    <scope>NUCLEOTIDE SEQUENCE</scope>
    <source>
        <strain evidence="7">110903Hualien_Pintung</strain>
    </source>
</reference>
<name>A0A8H6RY65_MYCCL</name>
<dbReference type="EMBL" id="JACAZE010000030">
    <property type="protein sequence ID" value="KAF7289063.1"/>
    <property type="molecule type" value="Genomic_DNA"/>
</dbReference>
<feature type="region of interest" description="Disordered" evidence="5">
    <location>
        <begin position="11"/>
        <end position="427"/>
    </location>
</feature>
<proteinExistence type="predicted"/>
<feature type="compositionally biased region" description="Polar residues" evidence="5">
    <location>
        <begin position="362"/>
        <end position="385"/>
    </location>
</feature>
<keyword evidence="8" id="KW-1185">Reference proteome</keyword>
<feature type="compositionally biased region" description="Pro residues" evidence="5">
    <location>
        <begin position="190"/>
        <end position="204"/>
    </location>
</feature>
<dbReference type="Proteomes" id="UP000613580">
    <property type="component" value="Unassembled WGS sequence"/>
</dbReference>
<feature type="compositionally biased region" description="Low complexity" evidence="5">
    <location>
        <begin position="229"/>
        <end position="240"/>
    </location>
</feature>
<feature type="compositionally biased region" description="Pro residues" evidence="5">
    <location>
        <begin position="282"/>
        <end position="291"/>
    </location>
</feature>
<feature type="region of interest" description="Disordered" evidence="5">
    <location>
        <begin position="526"/>
        <end position="575"/>
    </location>
</feature>
<feature type="compositionally biased region" description="Low complexity" evidence="5">
    <location>
        <begin position="40"/>
        <end position="68"/>
    </location>
</feature>
<dbReference type="Gene3D" id="3.30.50.10">
    <property type="entry name" value="Erythroid Transcription Factor GATA-1, subunit A"/>
    <property type="match status" value="1"/>
</dbReference>
<dbReference type="GO" id="GO:0043565">
    <property type="term" value="F:sequence-specific DNA binding"/>
    <property type="evidence" value="ECO:0007669"/>
    <property type="project" value="InterPro"/>
</dbReference>
<keyword evidence="2 4" id="KW-0863">Zinc-finger</keyword>
<feature type="compositionally biased region" description="Pro residues" evidence="5">
    <location>
        <begin position="415"/>
        <end position="424"/>
    </location>
</feature>
<evidence type="ECO:0000256" key="1">
    <source>
        <dbReference type="ARBA" id="ARBA00022723"/>
    </source>
</evidence>
<feature type="region of interest" description="Disordered" evidence="5">
    <location>
        <begin position="690"/>
        <end position="757"/>
    </location>
</feature>
<sequence length="757" mass="80244">MSADGRYLYYDYPYGNSAAPSQAPASGASYENQPHRPIRSNSGSSSQSHPHSPHSPLQHQQPPYGHNSYPPPPPPPEHHYSSSHSYPSASSTTPPSAGSQPQWSEGSWSYFPPPRRPEPHAAQYSTQIPPASGPARSSSHDDHTATTRSQRPAASAVQTQAQAHRTQRTWNHPGQGQQVTASSNVASSSYPPPHTQYSPPPVLPPARTDPNQGQSALYSPPPRSRSEHAATTQQQHGQTQRVYAPPRATSPQRQHSYDQSSTTATTSSHGYNPYRRPAPMHHLPPPPPKSQPHPHYQAQPSQPSPSPQPSQSQTQPSHSMSMSMGNHGHEHNFHRRRRDSTPVSSAPGPMPEPEPGPGPSPYSTAANLHAYSQSPVATAYSQPSPVSAHYSTPPPPPQPLSASSSSLAPMASLSVPPPPPPPPSNNYANVDFQKLVSSYHMIIEETTHALDEDASNMRHGASGSFGIGTSSSAATINRMMDDAFYAARLLDSATGTGSGSASAFANKTPYVVPSRVSPVHVTVAAPMPPGIQSQHQAPHAHLQRIHSSSTTSSLSSANDEAHSHPHRHRFPSAHNSPQMIHVIQEIVVTSPPPRMSISPAVNDSVPAPTSPSKPKAHEDSGESAPGGAAGTASGPGKSSRHSNREGPPQKCLGCGATATPEWRRGPLGPRTLCNACGLVYAKLMKKRLREEGPPGARPPHSASSRAGGRSGPAPAASPGEDIKEDADSPEAESEEEEMYGSHAGPGARVHVQLMPGR</sequence>
<evidence type="ECO:0000256" key="4">
    <source>
        <dbReference type="PROSITE-ProRule" id="PRU00094"/>
    </source>
</evidence>
<gene>
    <name evidence="7" type="ORF">HMN09_01354500</name>
</gene>
<feature type="compositionally biased region" description="Low complexity" evidence="5">
    <location>
        <begin position="622"/>
        <end position="637"/>
    </location>
</feature>
<feature type="compositionally biased region" description="Polar residues" evidence="5">
    <location>
        <begin position="249"/>
        <end position="270"/>
    </location>
</feature>
<dbReference type="OrthoDB" id="2162994at2759"/>
<feature type="compositionally biased region" description="Polar residues" evidence="5">
    <location>
        <begin position="170"/>
        <end position="186"/>
    </location>
</feature>
<feature type="compositionally biased region" description="Low complexity" evidence="5">
    <location>
        <begin position="547"/>
        <end position="556"/>
    </location>
</feature>
<protein>
    <submittedName>
        <fullName evidence="7">GATA-type domain-containing protein</fullName>
    </submittedName>
</protein>
<feature type="compositionally biased region" description="Low complexity" evidence="5">
    <location>
        <begin position="309"/>
        <end position="326"/>
    </location>
</feature>
<dbReference type="PANTHER" id="PTHR45658:SF18">
    <property type="entry name" value="PROTEIN GAT2"/>
    <property type="match status" value="1"/>
</dbReference>
<feature type="compositionally biased region" description="Low complexity" evidence="5">
    <location>
        <begin position="82"/>
        <end position="101"/>
    </location>
</feature>
<dbReference type="AlphaFoldDB" id="A0A8H6RY65"/>
<dbReference type="GO" id="GO:0006355">
    <property type="term" value="P:regulation of DNA-templated transcription"/>
    <property type="evidence" value="ECO:0007669"/>
    <property type="project" value="InterPro"/>
</dbReference>
<dbReference type="InterPro" id="IPR051140">
    <property type="entry name" value="GATA_TF"/>
</dbReference>
<feature type="compositionally biased region" description="Acidic residues" evidence="5">
    <location>
        <begin position="722"/>
        <end position="738"/>
    </location>
</feature>
<evidence type="ECO:0000256" key="3">
    <source>
        <dbReference type="ARBA" id="ARBA00022833"/>
    </source>
</evidence>